<evidence type="ECO:0008006" key="3">
    <source>
        <dbReference type="Google" id="ProtNLM"/>
    </source>
</evidence>
<evidence type="ECO:0000313" key="2">
    <source>
        <dbReference type="Proteomes" id="UP000249725"/>
    </source>
</evidence>
<evidence type="ECO:0000313" key="1">
    <source>
        <dbReference type="EMBL" id="RAK52765.1"/>
    </source>
</evidence>
<dbReference type="AlphaFoldDB" id="A0A328ADX6"/>
<keyword evidence="2" id="KW-1185">Reference proteome</keyword>
<sequence>MNEATSNWHTRAVHHIRAGRYESGFAEFEGRPRRRELRQRFSKPEWSGDALAGRRLLVWGEQGLGDEIQMARFLPALRRLGASRITLACSRPNMRLLAGLGAAEVIGDRAKGFAADYDCWVGLLSLPHRLGVTRETLSGAPYLRCRDVRRTGGIGLVWRGNPDFADDRLRSMSSPNLLAAAFPDGEFLQPAGDMLDSAHKLLSLDALVTTDTSWAHLAGALGVRTFVLVSDEYPEWRWGGEGDRTPWYDSITVCRQDAPGDWRSAVHKAARQLGRGFGAT</sequence>
<dbReference type="RefSeq" id="WP_111515050.1">
    <property type="nucleotide sequence ID" value="NZ_QFYR01000002.1"/>
</dbReference>
<organism evidence="1 2">
    <name type="scientific">Phenylobacterium deserti</name>
    <dbReference type="NCBI Taxonomy" id="1914756"/>
    <lineage>
        <taxon>Bacteria</taxon>
        <taxon>Pseudomonadati</taxon>
        <taxon>Pseudomonadota</taxon>
        <taxon>Alphaproteobacteria</taxon>
        <taxon>Caulobacterales</taxon>
        <taxon>Caulobacteraceae</taxon>
        <taxon>Phenylobacterium</taxon>
    </lineage>
</organism>
<reference evidence="2" key="1">
    <citation type="submission" date="2018-05" db="EMBL/GenBank/DDBJ databases">
        <authorList>
            <person name="Li X."/>
        </authorList>
    </citation>
    <scope>NUCLEOTIDE SEQUENCE [LARGE SCALE GENOMIC DNA]</scope>
    <source>
        <strain evidence="2">YIM 73061</strain>
    </source>
</reference>
<dbReference type="EMBL" id="QFYR01000002">
    <property type="protein sequence ID" value="RAK52765.1"/>
    <property type="molecule type" value="Genomic_DNA"/>
</dbReference>
<dbReference type="Proteomes" id="UP000249725">
    <property type="component" value="Unassembled WGS sequence"/>
</dbReference>
<accession>A0A328ADX6</accession>
<gene>
    <name evidence="1" type="ORF">DJ018_11290</name>
</gene>
<dbReference type="OrthoDB" id="7190635at2"/>
<comment type="caution">
    <text evidence="1">The sequence shown here is derived from an EMBL/GenBank/DDBJ whole genome shotgun (WGS) entry which is preliminary data.</text>
</comment>
<proteinExistence type="predicted"/>
<dbReference type="Gene3D" id="3.40.50.2000">
    <property type="entry name" value="Glycogen Phosphorylase B"/>
    <property type="match status" value="1"/>
</dbReference>
<dbReference type="SUPFAM" id="SSF53756">
    <property type="entry name" value="UDP-Glycosyltransferase/glycogen phosphorylase"/>
    <property type="match status" value="1"/>
</dbReference>
<name>A0A328ADX6_9CAUL</name>
<protein>
    <recommendedName>
        <fullName evidence="3">Glycosyltransferase family 9 protein</fullName>
    </recommendedName>
</protein>